<protein>
    <submittedName>
        <fullName evidence="1">Uncharacterized protein</fullName>
    </submittedName>
</protein>
<dbReference type="Proteomes" id="UP000061468">
    <property type="component" value="Chromosome"/>
</dbReference>
<sequence>MSVLFSFLYLSETLINSSVKRLSVIKHLCTANCTTNKQLYIDMVYFVFGDAPLTLHALLRVTSHLSGNIDVLQ</sequence>
<dbReference type="EMBL" id="CP013928">
    <property type="protein sequence ID" value="AMJ78545.1"/>
    <property type="molecule type" value="Genomic_DNA"/>
</dbReference>
<proteinExistence type="predicted"/>
<accession>A0AAC8XJJ4</accession>
<evidence type="ECO:0000313" key="2">
    <source>
        <dbReference type="Proteomes" id="UP000061468"/>
    </source>
</evidence>
<evidence type="ECO:0000313" key="1">
    <source>
        <dbReference type="EMBL" id="AMJ78545.1"/>
    </source>
</evidence>
<organism evidence="1 2">
    <name type="scientific">Alteromonas mediterranea</name>
    <dbReference type="NCBI Taxonomy" id="314275"/>
    <lineage>
        <taxon>Bacteria</taxon>
        <taxon>Pseudomonadati</taxon>
        <taxon>Pseudomonadota</taxon>
        <taxon>Gammaproteobacteria</taxon>
        <taxon>Alteromonadales</taxon>
        <taxon>Alteromonadaceae</taxon>
        <taxon>Alteromonas/Salinimonas group</taxon>
        <taxon>Alteromonas</taxon>
    </lineage>
</organism>
<reference evidence="1 2" key="1">
    <citation type="submission" date="2015-12" db="EMBL/GenBank/DDBJ databases">
        <title>Intraspecies pangenome expansion in the marine bacterium Alteromonas.</title>
        <authorList>
            <person name="Lopez-Perez M."/>
            <person name="Rodriguez-Valera F."/>
        </authorList>
    </citation>
    <scope>NUCLEOTIDE SEQUENCE [LARGE SCALE GENOMIC DNA]</scope>
    <source>
        <strain evidence="1 2">UM8</strain>
    </source>
</reference>
<dbReference type="AlphaFoldDB" id="A0AAC8XJJ4"/>
<name>A0AAC8XJJ4_9ALTE</name>
<gene>
    <name evidence="1" type="ORF">AV942_09725</name>
</gene>